<dbReference type="SMART" id="SM00283">
    <property type="entry name" value="MA"/>
    <property type="match status" value="1"/>
</dbReference>
<evidence type="ECO:0000256" key="5">
    <source>
        <dbReference type="SAM" id="Coils"/>
    </source>
</evidence>
<dbReference type="PATRIC" id="fig|1217721.7.peg.3932"/>
<dbReference type="GO" id="GO:0007165">
    <property type="term" value="P:signal transduction"/>
    <property type="evidence" value="ECO:0007669"/>
    <property type="project" value="UniProtKB-KW"/>
</dbReference>
<keyword evidence="5" id="KW-0175">Coiled coil</keyword>
<dbReference type="Proteomes" id="UP000027987">
    <property type="component" value="Chromosome"/>
</dbReference>
<evidence type="ECO:0000256" key="6">
    <source>
        <dbReference type="SAM" id="MobiDB-lite"/>
    </source>
</evidence>
<dbReference type="GO" id="GO:0016020">
    <property type="term" value="C:membrane"/>
    <property type="evidence" value="ECO:0007669"/>
    <property type="project" value="UniProtKB-SubCell"/>
</dbReference>
<accession>A0A075K546</accession>
<evidence type="ECO:0000256" key="4">
    <source>
        <dbReference type="PROSITE-ProRule" id="PRU00284"/>
    </source>
</evidence>
<keyword evidence="2 4" id="KW-0807">Transducer</keyword>
<evidence type="ECO:0000313" key="9">
    <source>
        <dbReference type="Proteomes" id="UP000027987"/>
    </source>
</evidence>
<feature type="domain" description="Methyl-accepting transducer" evidence="7">
    <location>
        <begin position="54"/>
        <end position="292"/>
    </location>
</feature>
<evidence type="ECO:0000256" key="3">
    <source>
        <dbReference type="ARBA" id="ARBA00029447"/>
    </source>
</evidence>
<comment type="similarity">
    <text evidence="3">Belongs to the methyl-accepting chemotaxis (MCP) protein family.</text>
</comment>
<sequence length="435" mass="46385">MSLIWSQHLADLARAAAAGDQAQVAQLSARHPRAAQALAPLLAAVFTTRPPAAVAMQTMEQLGLVLGASQQLVREQASMHQSAQESRDDVGRLTDGSAGISTSLQQIATGLDYARQTGESSERSVSELDGQLRLLRTALSAMNRNQSKLAEQVAQIRKLTGVVQEIAHQTNLVALNAAIEAARAGEAGRGFAVVADEVKQLAEKTSQATDEIEAVTGSIGEFSQQLDGDVQQGLSRLDRAQGGLGQTEASLRDSGEALRQIGERVGTMHKNQDAQHARAVAAQAALGVWHRRSAEATRQSEALSRGALLGHRLALDWLETESGQDPASLSLTVREAAQGLRQAMELALQEPAALDRRWFDTQALARTLDRLTANRDANPAASALTASGTRLREQGSNFATLLCDGQLDQAGQLLQQLESERETLLSQLNALLADL</sequence>
<dbReference type="Pfam" id="PF00015">
    <property type="entry name" value="MCPsignal"/>
    <property type="match status" value="1"/>
</dbReference>
<dbReference type="PROSITE" id="PS50111">
    <property type="entry name" value="CHEMOTAXIS_TRANSDUC_2"/>
    <property type="match status" value="1"/>
</dbReference>
<dbReference type="AlphaFoldDB" id="A0A075K546"/>
<organism evidence="8 9">
    <name type="scientific">Dyella japonica A8</name>
    <dbReference type="NCBI Taxonomy" id="1217721"/>
    <lineage>
        <taxon>Bacteria</taxon>
        <taxon>Pseudomonadati</taxon>
        <taxon>Pseudomonadota</taxon>
        <taxon>Gammaproteobacteria</taxon>
        <taxon>Lysobacterales</taxon>
        <taxon>Rhodanobacteraceae</taxon>
        <taxon>Dyella</taxon>
    </lineage>
</organism>
<dbReference type="HOGENOM" id="CLU_629676_0_0_6"/>
<evidence type="ECO:0000313" key="8">
    <source>
        <dbReference type="EMBL" id="AIF49220.1"/>
    </source>
</evidence>
<dbReference type="RefSeq" id="WP_019463583.1">
    <property type="nucleotide sequence ID" value="NZ_ALOY01000055.1"/>
</dbReference>
<dbReference type="SUPFAM" id="SSF58104">
    <property type="entry name" value="Methyl-accepting chemotaxis protein (MCP) signaling domain"/>
    <property type="match status" value="1"/>
</dbReference>
<dbReference type="PANTHER" id="PTHR32089:SF112">
    <property type="entry name" value="LYSOZYME-LIKE PROTEIN-RELATED"/>
    <property type="match status" value="1"/>
</dbReference>
<evidence type="ECO:0000256" key="2">
    <source>
        <dbReference type="ARBA" id="ARBA00023224"/>
    </source>
</evidence>
<comment type="subcellular location">
    <subcellularLocation>
        <location evidence="1">Membrane</location>
    </subcellularLocation>
</comment>
<reference evidence="8 9" key="1">
    <citation type="submission" date="2014-07" db="EMBL/GenBank/DDBJ databases">
        <title>Complete Genome Sequence of Dyella japonica Strain A8 Isolated from Malaysian Tropical Soil.</title>
        <authorList>
            <person name="Hui R.K.H."/>
            <person name="Chen J.-W."/>
            <person name="Chan K.-G."/>
            <person name="Leung F.C.C."/>
        </authorList>
    </citation>
    <scope>NUCLEOTIDE SEQUENCE [LARGE SCALE GENOMIC DNA]</scope>
    <source>
        <strain evidence="8 9">A8</strain>
    </source>
</reference>
<dbReference type="GO" id="GO:0004888">
    <property type="term" value="F:transmembrane signaling receptor activity"/>
    <property type="evidence" value="ECO:0007669"/>
    <property type="project" value="InterPro"/>
</dbReference>
<protein>
    <submittedName>
        <fullName evidence="8">Chemotaxis protein</fullName>
    </submittedName>
</protein>
<dbReference type="STRING" id="1217721.HY57_19190"/>
<dbReference type="PANTHER" id="PTHR32089">
    <property type="entry name" value="METHYL-ACCEPTING CHEMOTAXIS PROTEIN MCPB"/>
    <property type="match status" value="1"/>
</dbReference>
<dbReference type="OrthoDB" id="5938562at2"/>
<evidence type="ECO:0000259" key="7">
    <source>
        <dbReference type="PROSITE" id="PS50111"/>
    </source>
</evidence>
<proteinExistence type="inferred from homology"/>
<dbReference type="KEGG" id="dja:HY57_19190"/>
<dbReference type="GO" id="GO:0006935">
    <property type="term" value="P:chemotaxis"/>
    <property type="evidence" value="ECO:0007669"/>
    <property type="project" value="InterPro"/>
</dbReference>
<name>A0A075K546_9GAMM</name>
<feature type="coiled-coil region" evidence="5">
    <location>
        <begin position="407"/>
        <end position="434"/>
    </location>
</feature>
<dbReference type="InterPro" id="IPR004089">
    <property type="entry name" value="MCPsignal_dom"/>
</dbReference>
<dbReference type="PRINTS" id="PR00260">
    <property type="entry name" value="CHEMTRNSDUCR"/>
</dbReference>
<dbReference type="EMBL" id="CP008884">
    <property type="protein sequence ID" value="AIF49220.1"/>
    <property type="molecule type" value="Genomic_DNA"/>
</dbReference>
<gene>
    <name evidence="8" type="ORF">HY57_19190</name>
</gene>
<dbReference type="InterPro" id="IPR004090">
    <property type="entry name" value="Chemotax_Me-accpt_rcpt"/>
</dbReference>
<keyword evidence="9" id="KW-1185">Reference proteome</keyword>
<feature type="region of interest" description="Disordered" evidence="6">
    <location>
        <begin position="76"/>
        <end position="95"/>
    </location>
</feature>
<dbReference type="Gene3D" id="1.10.287.950">
    <property type="entry name" value="Methyl-accepting chemotaxis protein"/>
    <property type="match status" value="1"/>
</dbReference>
<evidence type="ECO:0000256" key="1">
    <source>
        <dbReference type="ARBA" id="ARBA00004370"/>
    </source>
</evidence>